<organism evidence="6 7">
    <name type="scientific">Ceratobasidium theobromae</name>
    <dbReference type="NCBI Taxonomy" id="1582974"/>
    <lineage>
        <taxon>Eukaryota</taxon>
        <taxon>Fungi</taxon>
        <taxon>Dikarya</taxon>
        <taxon>Basidiomycota</taxon>
        <taxon>Agaricomycotina</taxon>
        <taxon>Agaricomycetes</taxon>
        <taxon>Cantharellales</taxon>
        <taxon>Ceratobasidiaceae</taxon>
        <taxon>Ceratobasidium</taxon>
    </lineage>
</organism>
<evidence type="ECO:0000256" key="4">
    <source>
        <dbReference type="ARBA" id="ARBA00022664"/>
    </source>
</evidence>
<reference evidence="6 7" key="1">
    <citation type="journal article" date="2019" name="Fungal Biol. Biotechnol.">
        <title>Draft genome sequence of fastidious pathogen Ceratobasidium theobromae, which causes vascular-streak dieback in Theobroma cacao.</title>
        <authorList>
            <person name="Ali S.S."/>
            <person name="Asman A."/>
            <person name="Shao J."/>
            <person name="Firmansyah A.P."/>
            <person name="Susilo A.W."/>
            <person name="Rosmana A."/>
            <person name="McMahon P."/>
            <person name="Junaid M."/>
            <person name="Guest D."/>
            <person name="Kheng T.Y."/>
            <person name="Meinhardt L.W."/>
            <person name="Bailey B.A."/>
        </authorList>
    </citation>
    <scope>NUCLEOTIDE SEQUENCE [LARGE SCALE GENOMIC DNA]</scope>
    <source>
        <strain evidence="6 7">CT2</strain>
    </source>
</reference>
<dbReference type="Gene3D" id="2.30.29.30">
    <property type="entry name" value="Pleckstrin-homology domain (PH domain)/Phosphotyrosine-binding domain (PTB)"/>
    <property type="match status" value="1"/>
</dbReference>
<feature type="compositionally biased region" description="Polar residues" evidence="5">
    <location>
        <begin position="356"/>
        <end position="382"/>
    </location>
</feature>
<feature type="region of interest" description="Disordered" evidence="5">
    <location>
        <begin position="524"/>
        <end position="562"/>
    </location>
</feature>
<feature type="region of interest" description="Disordered" evidence="5">
    <location>
        <begin position="356"/>
        <end position="451"/>
    </location>
</feature>
<feature type="compositionally biased region" description="Basic residues" evidence="5">
    <location>
        <begin position="428"/>
        <end position="438"/>
    </location>
</feature>
<evidence type="ECO:0008006" key="8">
    <source>
        <dbReference type="Google" id="ProtNLM"/>
    </source>
</evidence>
<comment type="caution">
    <text evidence="6">The sequence shown here is derived from an EMBL/GenBank/DDBJ whole genome shotgun (WGS) entry which is preliminary data.</text>
</comment>
<dbReference type="GO" id="GO:0006397">
    <property type="term" value="P:mRNA processing"/>
    <property type="evidence" value="ECO:0007669"/>
    <property type="project" value="UniProtKB-KW"/>
</dbReference>
<dbReference type="EMBL" id="SSOP01000246">
    <property type="protein sequence ID" value="KAB5589626.1"/>
    <property type="molecule type" value="Genomic_DNA"/>
</dbReference>
<feature type="region of interest" description="Disordered" evidence="5">
    <location>
        <begin position="157"/>
        <end position="205"/>
    </location>
</feature>
<dbReference type="GO" id="GO:0031087">
    <property type="term" value="P:deadenylation-independent decapping of nuclear-transcribed mRNA"/>
    <property type="evidence" value="ECO:0007669"/>
    <property type="project" value="TreeGrafter"/>
</dbReference>
<feature type="region of interest" description="Disordered" evidence="5">
    <location>
        <begin position="476"/>
        <end position="501"/>
    </location>
</feature>
<dbReference type="Pfam" id="PF06058">
    <property type="entry name" value="DCP1"/>
    <property type="match status" value="1"/>
</dbReference>
<evidence type="ECO:0000256" key="5">
    <source>
        <dbReference type="SAM" id="MobiDB-lite"/>
    </source>
</evidence>
<dbReference type="Proteomes" id="UP000383932">
    <property type="component" value="Unassembled WGS sequence"/>
</dbReference>
<comment type="subcellular location">
    <subcellularLocation>
        <location evidence="1">Cytoplasm</location>
    </subcellularLocation>
</comment>
<dbReference type="GO" id="GO:0003729">
    <property type="term" value="F:mRNA binding"/>
    <property type="evidence" value="ECO:0007669"/>
    <property type="project" value="TreeGrafter"/>
</dbReference>
<protein>
    <recommendedName>
        <fullName evidence="8">mRNA-decapping enzyme 1B</fullName>
    </recommendedName>
</protein>
<feature type="compositionally biased region" description="Gly residues" evidence="5">
    <location>
        <begin position="548"/>
        <end position="558"/>
    </location>
</feature>
<accession>A0A5N5QDV8</accession>
<gene>
    <name evidence="6" type="ORF">CTheo_6921</name>
</gene>
<feature type="compositionally biased region" description="Low complexity" evidence="5">
    <location>
        <begin position="168"/>
        <end position="202"/>
    </location>
</feature>
<comment type="similarity">
    <text evidence="2">Belongs to the DCP1 family.</text>
</comment>
<dbReference type="InterPro" id="IPR011993">
    <property type="entry name" value="PH-like_dom_sf"/>
</dbReference>
<evidence type="ECO:0000256" key="3">
    <source>
        <dbReference type="ARBA" id="ARBA00022490"/>
    </source>
</evidence>
<dbReference type="SUPFAM" id="SSF50729">
    <property type="entry name" value="PH domain-like"/>
    <property type="match status" value="1"/>
</dbReference>
<dbReference type="PANTHER" id="PTHR16290">
    <property type="entry name" value="TRANSCRIPTION FACTOR SMIF DECAPPING ENZYME DCP1"/>
    <property type="match status" value="1"/>
</dbReference>
<dbReference type="OrthoDB" id="440673at2759"/>
<keyword evidence="4" id="KW-0507">mRNA processing</keyword>
<evidence type="ECO:0000313" key="6">
    <source>
        <dbReference type="EMBL" id="KAB5589626.1"/>
    </source>
</evidence>
<keyword evidence="3" id="KW-0963">Cytoplasm</keyword>
<feature type="compositionally biased region" description="Low complexity" evidence="5">
    <location>
        <begin position="301"/>
        <end position="316"/>
    </location>
</feature>
<feature type="region of interest" description="Disordered" evidence="5">
    <location>
        <begin position="288"/>
        <end position="343"/>
    </location>
</feature>
<proteinExistence type="inferred from homology"/>
<feature type="region of interest" description="Disordered" evidence="5">
    <location>
        <begin position="223"/>
        <end position="271"/>
    </location>
</feature>
<evidence type="ECO:0000256" key="2">
    <source>
        <dbReference type="ARBA" id="ARBA00008778"/>
    </source>
</evidence>
<name>A0A5N5QDV8_9AGAM</name>
<feature type="compositionally biased region" description="Basic residues" evidence="5">
    <location>
        <begin position="537"/>
        <end position="547"/>
    </location>
</feature>
<keyword evidence="7" id="KW-1185">Reference proteome</keyword>
<evidence type="ECO:0000313" key="7">
    <source>
        <dbReference type="Proteomes" id="UP000383932"/>
    </source>
</evidence>
<dbReference type="GO" id="GO:0008047">
    <property type="term" value="F:enzyme activator activity"/>
    <property type="evidence" value="ECO:0007669"/>
    <property type="project" value="InterPro"/>
</dbReference>
<feature type="compositionally biased region" description="Polar residues" evidence="5">
    <location>
        <begin position="329"/>
        <end position="340"/>
    </location>
</feature>
<dbReference type="PANTHER" id="PTHR16290:SF0">
    <property type="entry name" value="DECAPPING PROTEIN 1, ISOFORM A"/>
    <property type="match status" value="1"/>
</dbReference>
<feature type="compositionally biased region" description="Polar residues" evidence="5">
    <location>
        <begin position="229"/>
        <end position="260"/>
    </location>
</feature>
<dbReference type="GO" id="GO:0000932">
    <property type="term" value="C:P-body"/>
    <property type="evidence" value="ECO:0007669"/>
    <property type="project" value="TreeGrafter"/>
</dbReference>
<sequence length="619" mass="66771">MPHETSMSAASRKAWNLKVVQRHDPDILCLRPCVANPAFNLPCFQVSYVMLMQYSSTGWSKTSVEGSLFLFDRRGSPRYGFFILNRSSSQNYMHLLTPEDNLEVLESYVIFRAKGSKDAPVMGLWASDPEHRSRLGEVLLGLHAHIKSGSTEPFFDPSEVYGVTQGQPPVSSTSPATATSTSFVPTTTSSSTPSRNQSTSESGGMQSLNDLFARLSSSASMSSVATAPEPSQTPFFSAQPTQAPMVSSSSNPLISSQATVQPAPAPTGPLRGQALLDSLFAMASPTRTPAAIQPPSTNSATSSSFTMPQSQSSSTFNNFGAPPSMVPANPSQSNTQTATPNKGGDLLAQLFANLNTGSQQSTSTPPIAPKSQNQSVNHARTPSTPPPVMSSLPADPAIIHSAKVTPEPKSDRKRHNTRRGYATDTSPRPHHSHSHSHRMSVFDEDATHSRSNSEDVLAAINGSVRNKPRSGRALVPFQSDTGPVYHPDPTRPHVSNRFPAGENGEEEKIYAMGIEEEAEDEIFYDGRGNANGGKGPSPKRQRRRKNGRGGANGSGGRNGDVANLDRQIAGEVLMQGIEWDDGVVDKQLFLQSIYALLNEQEFVDQLYNDYKIAQTRQAK</sequence>
<dbReference type="InterPro" id="IPR010334">
    <property type="entry name" value="Dcp1"/>
</dbReference>
<dbReference type="AlphaFoldDB" id="A0A5N5QDV8"/>
<evidence type="ECO:0000256" key="1">
    <source>
        <dbReference type="ARBA" id="ARBA00004496"/>
    </source>
</evidence>
<dbReference type="GO" id="GO:0000290">
    <property type="term" value="P:deadenylation-dependent decapping of nuclear-transcribed mRNA"/>
    <property type="evidence" value="ECO:0007669"/>
    <property type="project" value="InterPro"/>
</dbReference>